<organism evidence="2">
    <name type="scientific">Ixodes ricinus</name>
    <name type="common">Common tick</name>
    <name type="synonym">Acarus ricinus</name>
    <dbReference type="NCBI Taxonomy" id="34613"/>
    <lineage>
        <taxon>Eukaryota</taxon>
        <taxon>Metazoa</taxon>
        <taxon>Ecdysozoa</taxon>
        <taxon>Arthropoda</taxon>
        <taxon>Chelicerata</taxon>
        <taxon>Arachnida</taxon>
        <taxon>Acari</taxon>
        <taxon>Parasitiformes</taxon>
        <taxon>Ixodida</taxon>
        <taxon>Ixodoidea</taxon>
        <taxon>Ixodidae</taxon>
        <taxon>Ixodinae</taxon>
        <taxon>Ixodes</taxon>
    </lineage>
</organism>
<dbReference type="EMBL" id="GIFC01002677">
    <property type="protein sequence ID" value="MXU84760.1"/>
    <property type="molecule type" value="Transcribed_RNA"/>
</dbReference>
<accession>A0A6B0U7W4</accession>
<protein>
    <submittedName>
        <fullName evidence="2">Putative secreted protein</fullName>
    </submittedName>
</protein>
<sequence>MSEVRAYSLVTNCTWLLLSILWYRSSTSSSVTVQGSQSSWPGGGLWLRRSAYSPRHQAATWARGWVAAQSARASWRHSCWAV</sequence>
<keyword evidence="1" id="KW-0732">Signal</keyword>
<evidence type="ECO:0000313" key="2">
    <source>
        <dbReference type="EMBL" id="MXU84760.1"/>
    </source>
</evidence>
<feature type="signal peptide" evidence="1">
    <location>
        <begin position="1"/>
        <end position="28"/>
    </location>
</feature>
<feature type="chain" id="PRO_5025583736" evidence="1">
    <location>
        <begin position="29"/>
        <end position="82"/>
    </location>
</feature>
<proteinExistence type="predicted"/>
<evidence type="ECO:0000256" key="1">
    <source>
        <dbReference type="SAM" id="SignalP"/>
    </source>
</evidence>
<name>A0A6B0U7W4_IXORI</name>
<dbReference type="AlphaFoldDB" id="A0A6B0U7W4"/>
<reference evidence="2" key="1">
    <citation type="submission" date="2019-12" db="EMBL/GenBank/DDBJ databases">
        <title>An insight into the sialome of adult female Ixodes ricinus ticks feeding for 6 days.</title>
        <authorList>
            <person name="Perner J."/>
            <person name="Ribeiro J.M.C."/>
        </authorList>
    </citation>
    <scope>NUCLEOTIDE SEQUENCE</scope>
    <source>
        <strain evidence="2">Semi-engorged</strain>
        <tissue evidence="2">Salivary glands</tissue>
    </source>
</reference>